<gene>
    <name evidence="3" type="ORF">V8G54_007651</name>
</gene>
<dbReference type="InterPro" id="IPR008979">
    <property type="entry name" value="Galactose-bd-like_sf"/>
</dbReference>
<dbReference type="PANTHER" id="PTHR43536">
    <property type="entry name" value="MANNOSYLGLYCOPROTEIN ENDO-BETA-MANNOSIDASE"/>
    <property type="match status" value="1"/>
</dbReference>
<evidence type="ECO:0000313" key="3">
    <source>
        <dbReference type="EMBL" id="WVZ20329.1"/>
    </source>
</evidence>
<dbReference type="Gene3D" id="2.60.120.260">
    <property type="entry name" value="Galactose-binding domain-like"/>
    <property type="match status" value="1"/>
</dbReference>
<proteinExistence type="predicted"/>
<dbReference type="EMBL" id="CP144699">
    <property type="protein sequence ID" value="WVZ20329.1"/>
    <property type="molecule type" value="Genomic_DNA"/>
</dbReference>
<name>A0AAQ3S9A6_VIGMU</name>
<evidence type="ECO:0000313" key="4">
    <source>
        <dbReference type="Proteomes" id="UP001374535"/>
    </source>
</evidence>
<keyword evidence="4" id="KW-1185">Reference proteome</keyword>
<dbReference type="GO" id="GO:0004553">
    <property type="term" value="F:hydrolase activity, hydrolyzing O-glycosyl compounds"/>
    <property type="evidence" value="ECO:0007669"/>
    <property type="project" value="InterPro"/>
</dbReference>
<feature type="domain" description="Beta-mannosidase-like galactose-binding" evidence="2">
    <location>
        <begin position="10"/>
        <end position="70"/>
    </location>
</feature>
<protein>
    <recommendedName>
        <fullName evidence="2">Beta-mannosidase-like galactose-binding domain-containing protein</fullName>
    </recommendedName>
</protein>
<sequence length="182" mass="21184">MVVEGGIANYLTPFHLQSNNEHCDLNFHGINYSAHVYLNGHQIVLPKGMFRRHSIHVTDIVHVDGTNLLAMATQYVEGWDWMTPIRDRNTGIWDEVSIPVRGEMDQQVERQKRSKEMKRKSSRVKKTNKIVTCCRCPCRAASCMFRGIGRCVFVSCYPVVQCLGLDEHRHRHHHHHGKHFEW</sequence>
<organism evidence="3 4">
    <name type="scientific">Vigna mungo</name>
    <name type="common">Black gram</name>
    <name type="synonym">Phaseolus mungo</name>
    <dbReference type="NCBI Taxonomy" id="3915"/>
    <lineage>
        <taxon>Eukaryota</taxon>
        <taxon>Viridiplantae</taxon>
        <taxon>Streptophyta</taxon>
        <taxon>Embryophyta</taxon>
        <taxon>Tracheophyta</taxon>
        <taxon>Spermatophyta</taxon>
        <taxon>Magnoliopsida</taxon>
        <taxon>eudicotyledons</taxon>
        <taxon>Gunneridae</taxon>
        <taxon>Pentapetalae</taxon>
        <taxon>rosids</taxon>
        <taxon>fabids</taxon>
        <taxon>Fabales</taxon>
        <taxon>Fabaceae</taxon>
        <taxon>Papilionoideae</taxon>
        <taxon>50 kb inversion clade</taxon>
        <taxon>NPAAA clade</taxon>
        <taxon>indigoferoid/millettioid clade</taxon>
        <taxon>Phaseoleae</taxon>
        <taxon>Vigna</taxon>
    </lineage>
</organism>
<evidence type="ECO:0000259" key="2">
    <source>
        <dbReference type="Pfam" id="PF22666"/>
    </source>
</evidence>
<accession>A0AAQ3S9A6</accession>
<dbReference type="AlphaFoldDB" id="A0AAQ3S9A6"/>
<evidence type="ECO:0000256" key="1">
    <source>
        <dbReference type="ARBA" id="ARBA00022801"/>
    </source>
</evidence>
<dbReference type="PANTHER" id="PTHR43536:SF5">
    <property type="entry name" value="BETA-MANNOSIDASE"/>
    <property type="match status" value="1"/>
</dbReference>
<reference evidence="3 4" key="1">
    <citation type="journal article" date="2023" name="Life. Sci Alliance">
        <title>Evolutionary insights into 3D genome organization and epigenetic landscape of Vigna mungo.</title>
        <authorList>
            <person name="Junaid A."/>
            <person name="Singh B."/>
            <person name="Bhatia S."/>
        </authorList>
    </citation>
    <scope>NUCLEOTIDE SEQUENCE [LARGE SCALE GENOMIC DNA]</scope>
    <source>
        <strain evidence="3">Urdbean</strain>
    </source>
</reference>
<keyword evidence="1" id="KW-0378">Hydrolase</keyword>
<dbReference type="InterPro" id="IPR054593">
    <property type="entry name" value="Beta-mannosidase-like_N2"/>
</dbReference>
<dbReference type="SUPFAM" id="SSF49785">
    <property type="entry name" value="Galactose-binding domain-like"/>
    <property type="match status" value="1"/>
</dbReference>
<dbReference type="InterPro" id="IPR043534">
    <property type="entry name" value="EBDG/EBM"/>
</dbReference>
<dbReference type="Pfam" id="PF22666">
    <property type="entry name" value="Glyco_hydro_2_N2"/>
    <property type="match status" value="1"/>
</dbReference>
<dbReference type="Proteomes" id="UP001374535">
    <property type="component" value="Chromosome 2"/>
</dbReference>